<dbReference type="AlphaFoldDB" id="A0A543KMJ6"/>
<comment type="caution">
    <text evidence="7">The sequence shown here is derived from an EMBL/GenBank/DDBJ whole genome shotgun (WGS) entry which is preliminary data.</text>
</comment>
<dbReference type="Gene3D" id="3.40.50.1220">
    <property type="entry name" value="TPP-binding domain"/>
    <property type="match status" value="1"/>
</dbReference>
<evidence type="ECO:0000313" key="7">
    <source>
        <dbReference type="EMBL" id="TQM96296.1"/>
    </source>
</evidence>
<dbReference type="InterPro" id="IPR003000">
    <property type="entry name" value="Sirtuin"/>
</dbReference>
<evidence type="ECO:0000256" key="4">
    <source>
        <dbReference type="PROSITE-ProRule" id="PRU00236"/>
    </source>
</evidence>
<accession>A0A543KMJ6</accession>
<feature type="binding site" evidence="4">
    <location>
        <position position="218"/>
    </location>
    <ligand>
        <name>Zn(2+)</name>
        <dbReference type="ChEBI" id="CHEBI:29105"/>
    </ligand>
</feature>
<name>A0A543KMJ6_9MICO</name>
<evidence type="ECO:0000256" key="2">
    <source>
        <dbReference type="ARBA" id="ARBA00022679"/>
    </source>
</evidence>
<evidence type="ECO:0000256" key="5">
    <source>
        <dbReference type="SAM" id="MobiDB-lite"/>
    </source>
</evidence>
<dbReference type="InterPro" id="IPR050134">
    <property type="entry name" value="NAD-dep_sirtuin_deacylases"/>
</dbReference>
<dbReference type="Proteomes" id="UP000315133">
    <property type="component" value="Unassembled WGS sequence"/>
</dbReference>
<keyword evidence="4" id="KW-0862">Zinc</keyword>
<dbReference type="PANTHER" id="PTHR11085:SF10">
    <property type="entry name" value="NAD-DEPENDENT PROTEIN DEACYLASE SIRTUIN-5, MITOCHONDRIAL-RELATED"/>
    <property type="match status" value="1"/>
</dbReference>
<dbReference type="GO" id="GO:0070403">
    <property type="term" value="F:NAD+ binding"/>
    <property type="evidence" value="ECO:0007669"/>
    <property type="project" value="InterPro"/>
</dbReference>
<dbReference type="Gene3D" id="3.30.1600.10">
    <property type="entry name" value="SIR2/SIRT2 'Small Domain"/>
    <property type="match status" value="1"/>
</dbReference>
<evidence type="ECO:0000256" key="1">
    <source>
        <dbReference type="ARBA" id="ARBA00012928"/>
    </source>
</evidence>
<feature type="binding site" evidence="4">
    <location>
        <position position="221"/>
    </location>
    <ligand>
        <name>Zn(2+)</name>
        <dbReference type="ChEBI" id="CHEBI:29105"/>
    </ligand>
</feature>
<keyword evidence="3" id="KW-0520">NAD</keyword>
<proteinExistence type="predicted"/>
<reference evidence="7 8" key="1">
    <citation type="submission" date="2019-06" db="EMBL/GenBank/DDBJ databases">
        <title>Sequencing the genomes of 1000 actinobacteria strains.</title>
        <authorList>
            <person name="Klenk H.-P."/>
        </authorList>
    </citation>
    <scope>NUCLEOTIDE SEQUENCE [LARGE SCALE GENOMIC DNA]</scope>
    <source>
        <strain evidence="7 8">DSM 12362</strain>
    </source>
</reference>
<keyword evidence="2" id="KW-0808">Transferase</keyword>
<dbReference type="Pfam" id="PF02146">
    <property type="entry name" value="SIR2"/>
    <property type="match status" value="1"/>
</dbReference>
<feature type="binding site" evidence="4">
    <location>
        <position position="165"/>
    </location>
    <ligand>
        <name>Zn(2+)</name>
        <dbReference type="ChEBI" id="CHEBI:29105"/>
    </ligand>
</feature>
<organism evidence="7 8">
    <name type="scientific">Ornithinimicrobium humiphilum</name>
    <dbReference type="NCBI Taxonomy" id="125288"/>
    <lineage>
        <taxon>Bacteria</taxon>
        <taxon>Bacillati</taxon>
        <taxon>Actinomycetota</taxon>
        <taxon>Actinomycetes</taxon>
        <taxon>Micrococcales</taxon>
        <taxon>Ornithinimicrobiaceae</taxon>
        <taxon>Ornithinimicrobium</taxon>
    </lineage>
</organism>
<protein>
    <recommendedName>
        <fullName evidence="1">protein acetyllysine N-acetyltransferase</fullName>
        <ecNumber evidence="1">2.3.1.286</ecNumber>
    </recommendedName>
</protein>
<keyword evidence="4" id="KW-0479">Metal-binding</keyword>
<dbReference type="GO" id="GO:0046872">
    <property type="term" value="F:metal ion binding"/>
    <property type="evidence" value="ECO:0007669"/>
    <property type="project" value="UniProtKB-KW"/>
</dbReference>
<gene>
    <name evidence="7" type="ORF">FB476_1160</name>
</gene>
<dbReference type="InterPro" id="IPR029035">
    <property type="entry name" value="DHS-like_NAD/FAD-binding_dom"/>
</dbReference>
<dbReference type="RefSeq" id="WP_420359350.1">
    <property type="nucleotide sequence ID" value="NZ_BAAAIL010000003.1"/>
</dbReference>
<dbReference type="NCBIfam" id="NF003738">
    <property type="entry name" value="PRK05333.1"/>
    <property type="match status" value="1"/>
</dbReference>
<dbReference type="PROSITE" id="PS50305">
    <property type="entry name" value="SIRTUIN"/>
    <property type="match status" value="1"/>
</dbReference>
<feature type="active site" description="Proton acceptor" evidence="4">
    <location>
        <position position="157"/>
    </location>
</feature>
<evidence type="ECO:0000259" key="6">
    <source>
        <dbReference type="PROSITE" id="PS50305"/>
    </source>
</evidence>
<dbReference type="InterPro" id="IPR026591">
    <property type="entry name" value="Sirtuin_cat_small_dom_sf"/>
</dbReference>
<dbReference type="InterPro" id="IPR026590">
    <property type="entry name" value="Ssirtuin_cat_dom"/>
</dbReference>
<feature type="region of interest" description="Disordered" evidence="5">
    <location>
        <begin position="1"/>
        <end position="24"/>
    </location>
</feature>
<keyword evidence="8" id="KW-1185">Reference proteome</keyword>
<dbReference type="PANTHER" id="PTHR11085">
    <property type="entry name" value="NAD-DEPENDENT PROTEIN DEACYLASE SIRTUIN-5, MITOCHONDRIAL-RELATED"/>
    <property type="match status" value="1"/>
</dbReference>
<sequence>MDRTLDLRALGEPVTGAGSTPPLLDGPVDLAHTLPPPGPFDEEGYAVLRDLVAESRVLVLTGAGMSTASGIPDYRGPDGQRRVRPMQHGEFVGSSEARQRYWARAFSGWERFAAARPNAAHAAVAGLQRAGLVEGVITQNVDGLHQRAGATDVLELHGSLGRVVCLDCGEPTTREQVHSWLTDANPGFDRLAGAGEVRPDGDVVLPEELVRTFRAPRCLVCGGDALKPDVVFFGGSVPKPVVERAFDLLERSRSLLVLGSSLRVMSGYRFVRRAARDGKPVAVVTRGETRGDGEPVVQLDCLLDQVLPRLLADVAPGADLAS</sequence>
<evidence type="ECO:0000313" key="8">
    <source>
        <dbReference type="Proteomes" id="UP000315133"/>
    </source>
</evidence>
<feature type="binding site" evidence="4">
    <location>
        <position position="168"/>
    </location>
    <ligand>
        <name>Zn(2+)</name>
        <dbReference type="ChEBI" id="CHEBI:29105"/>
    </ligand>
</feature>
<evidence type="ECO:0000256" key="3">
    <source>
        <dbReference type="ARBA" id="ARBA00023027"/>
    </source>
</evidence>
<dbReference type="EMBL" id="VFPU01000001">
    <property type="protein sequence ID" value="TQM96296.1"/>
    <property type="molecule type" value="Genomic_DNA"/>
</dbReference>
<feature type="domain" description="Deacetylase sirtuin-type" evidence="6">
    <location>
        <begin position="38"/>
        <end position="322"/>
    </location>
</feature>
<dbReference type="EC" id="2.3.1.286" evidence="1"/>
<dbReference type="SUPFAM" id="SSF52467">
    <property type="entry name" value="DHS-like NAD/FAD-binding domain"/>
    <property type="match status" value="1"/>
</dbReference>
<dbReference type="GO" id="GO:0017136">
    <property type="term" value="F:histone deacetylase activity, NAD-dependent"/>
    <property type="evidence" value="ECO:0007669"/>
    <property type="project" value="TreeGrafter"/>
</dbReference>